<gene>
    <name evidence="3" type="ORF">C1I95_17705</name>
</gene>
<dbReference type="Pfam" id="PF03713">
    <property type="entry name" value="DUF305"/>
    <property type="match status" value="1"/>
</dbReference>
<keyword evidence="4" id="KW-1185">Reference proteome</keyword>
<proteinExistence type="predicted"/>
<evidence type="ECO:0000313" key="4">
    <source>
        <dbReference type="Proteomes" id="UP000248924"/>
    </source>
</evidence>
<dbReference type="Gene3D" id="1.20.1260.10">
    <property type="match status" value="1"/>
</dbReference>
<organism evidence="3 4">
    <name type="scientific">Micromonospora craterilacus</name>
    <dbReference type="NCBI Taxonomy" id="1655439"/>
    <lineage>
        <taxon>Bacteria</taxon>
        <taxon>Bacillati</taxon>
        <taxon>Actinomycetota</taxon>
        <taxon>Actinomycetes</taxon>
        <taxon>Micromonosporales</taxon>
        <taxon>Micromonosporaceae</taxon>
        <taxon>Micromonospora</taxon>
    </lineage>
</organism>
<name>A0A2W2DX90_9ACTN</name>
<accession>A0A2W2DX90</accession>
<evidence type="ECO:0000313" key="3">
    <source>
        <dbReference type="EMBL" id="PZG16422.1"/>
    </source>
</evidence>
<comment type="caution">
    <text evidence="3">The sequence shown here is derived from an EMBL/GenBank/DDBJ whole genome shotgun (WGS) entry which is preliminary data.</text>
</comment>
<evidence type="ECO:0000256" key="1">
    <source>
        <dbReference type="SAM" id="MobiDB-lite"/>
    </source>
</evidence>
<dbReference type="Proteomes" id="UP000248924">
    <property type="component" value="Unassembled WGS sequence"/>
</dbReference>
<dbReference type="InterPro" id="IPR012347">
    <property type="entry name" value="Ferritin-like"/>
</dbReference>
<reference evidence="3 4" key="1">
    <citation type="submission" date="2018-01" db="EMBL/GenBank/DDBJ databases">
        <title>Draft genome sequence of Jishengella sp. NA12.</title>
        <authorList>
            <person name="Sahin N."/>
            <person name="Ay H."/>
            <person name="Saygin H."/>
        </authorList>
    </citation>
    <scope>NUCLEOTIDE SEQUENCE [LARGE SCALE GENOMIC DNA]</scope>
    <source>
        <strain evidence="3 4">NA12</strain>
    </source>
</reference>
<feature type="domain" description="DUF305" evidence="2">
    <location>
        <begin position="71"/>
        <end position="218"/>
    </location>
</feature>
<dbReference type="AlphaFoldDB" id="A0A2W2DX90"/>
<feature type="region of interest" description="Disordered" evidence="1">
    <location>
        <begin position="33"/>
        <end position="54"/>
    </location>
</feature>
<dbReference type="EMBL" id="POTY01000105">
    <property type="protein sequence ID" value="PZG16422.1"/>
    <property type="molecule type" value="Genomic_DNA"/>
</dbReference>
<dbReference type="PANTHER" id="PTHR36933">
    <property type="entry name" value="SLL0788 PROTEIN"/>
    <property type="match status" value="1"/>
</dbReference>
<dbReference type="InterPro" id="IPR005183">
    <property type="entry name" value="DUF305_CopM-like"/>
</dbReference>
<evidence type="ECO:0000259" key="2">
    <source>
        <dbReference type="Pfam" id="PF03713"/>
    </source>
</evidence>
<sequence>MPLSRRVVISAVVVTAAVGSGVAVALWPDSEPPYRPPSSHVVQPGAPGQAGRTLSEEEVAQISPPKFTAADTLFIQGMIPHHEQALAMTALVSGRTDNPDIGLLAKRIDVSQHDEIALMQRWLADRNVPSTGPNAGHGGHKLMPGMLTEEQFGQLRQARDAEFDRLFLTFMIRHHEGAIAMVTELYESGGGHEPATDQMAREFNADQSIEIQRMQELLAKMR</sequence>
<protein>
    <submittedName>
        <fullName evidence="3">DUF305 domain-containing protein</fullName>
    </submittedName>
</protein>
<dbReference type="PANTHER" id="PTHR36933:SF1">
    <property type="entry name" value="SLL0788 PROTEIN"/>
    <property type="match status" value="1"/>
</dbReference>